<gene>
    <name evidence="3" type="ORF">Slin15195_G101750</name>
</gene>
<feature type="region of interest" description="Disordered" evidence="1">
    <location>
        <begin position="1"/>
        <end position="40"/>
    </location>
</feature>
<evidence type="ECO:0000313" key="4">
    <source>
        <dbReference type="Proteomes" id="UP001056384"/>
    </source>
</evidence>
<feature type="region of interest" description="Disordered" evidence="1">
    <location>
        <begin position="295"/>
        <end position="429"/>
    </location>
</feature>
<dbReference type="EMBL" id="CP099426">
    <property type="protein sequence ID" value="USW56856.1"/>
    <property type="molecule type" value="Genomic_DNA"/>
</dbReference>
<feature type="compositionally biased region" description="Low complexity" evidence="1">
    <location>
        <begin position="372"/>
        <end position="386"/>
    </location>
</feature>
<dbReference type="AlphaFoldDB" id="A0A9Q9B443"/>
<feature type="compositionally biased region" description="Basic and acidic residues" evidence="1">
    <location>
        <begin position="227"/>
        <end position="246"/>
    </location>
</feature>
<feature type="compositionally biased region" description="Low complexity" evidence="1">
    <location>
        <begin position="1"/>
        <end position="25"/>
    </location>
</feature>
<evidence type="ECO:0000256" key="1">
    <source>
        <dbReference type="SAM" id="MobiDB-lite"/>
    </source>
</evidence>
<evidence type="ECO:0000313" key="3">
    <source>
        <dbReference type="EMBL" id="USW56856.1"/>
    </source>
</evidence>
<proteinExistence type="predicted"/>
<keyword evidence="4" id="KW-1185">Reference proteome</keyword>
<feature type="compositionally biased region" description="Low complexity" evidence="1">
    <location>
        <begin position="247"/>
        <end position="265"/>
    </location>
</feature>
<dbReference type="OrthoDB" id="4204700at2759"/>
<feature type="compositionally biased region" description="Basic and acidic residues" evidence="1">
    <location>
        <begin position="394"/>
        <end position="429"/>
    </location>
</feature>
<sequence>MVLEEATATPDSFSSDSAPSSDADPYYGDRNPTELATRDPSYVSVNSGSDTVHVNLNSLPRPWGFLGSPPHAPQLSDAIRQSCSQAQKVMGRPVTQEEADALAFHFAKSVRIGSYGAPVGMAVASAIAYRGMSKYKFPGYTPGEKFNPDKFPMLKGARARLMWQITRFNVYWFLGAAVGQIFFGSYALTVGTAGRAMDPRLKTMMEALQQQAKSGGLPGNRQVDQTAGKREGETFDMARQRQRAQEAWRNSKAQAQQQSSTTAKADSGDDMSPTGGAFGAEFVDLGSAAVSDTAMMSDDQARRQSEGIQRQQEESYAKSRDPQQSQQAVSQRRQEPSRDAFSSEEDSRPTQSGSAWERLRQQASSGKPPAPASTSRSAVSREVASSGDSFTFSSKDEDKQLAKAEAQKDFDSRLERERSGKDFEDKRRW</sequence>
<feature type="compositionally biased region" description="Basic and acidic residues" evidence="1">
    <location>
        <begin position="299"/>
        <end position="321"/>
    </location>
</feature>
<organism evidence="3 4">
    <name type="scientific">Septoria linicola</name>
    <dbReference type="NCBI Taxonomy" id="215465"/>
    <lineage>
        <taxon>Eukaryota</taxon>
        <taxon>Fungi</taxon>
        <taxon>Dikarya</taxon>
        <taxon>Ascomycota</taxon>
        <taxon>Pezizomycotina</taxon>
        <taxon>Dothideomycetes</taxon>
        <taxon>Dothideomycetidae</taxon>
        <taxon>Mycosphaerellales</taxon>
        <taxon>Mycosphaerellaceae</taxon>
        <taxon>Septoria</taxon>
    </lineage>
</organism>
<keyword evidence="2" id="KW-0812">Transmembrane</keyword>
<keyword evidence="2" id="KW-0472">Membrane</keyword>
<dbReference type="Proteomes" id="UP001056384">
    <property type="component" value="Chromosome 9"/>
</dbReference>
<accession>A0A9Q9B443</accession>
<evidence type="ECO:0000256" key="2">
    <source>
        <dbReference type="SAM" id="Phobius"/>
    </source>
</evidence>
<keyword evidence="2" id="KW-1133">Transmembrane helix</keyword>
<feature type="transmembrane region" description="Helical" evidence="2">
    <location>
        <begin position="170"/>
        <end position="194"/>
    </location>
</feature>
<feature type="region of interest" description="Disordered" evidence="1">
    <location>
        <begin position="210"/>
        <end position="279"/>
    </location>
</feature>
<reference evidence="3" key="1">
    <citation type="submission" date="2022-06" db="EMBL/GenBank/DDBJ databases">
        <title>Complete genome sequences of two strains of the flax pathogen Septoria linicola.</title>
        <authorList>
            <person name="Lapalu N."/>
            <person name="Simon A."/>
            <person name="Demenou B."/>
            <person name="Paumier D."/>
            <person name="Guillot M.-P."/>
            <person name="Gout L."/>
            <person name="Valade R."/>
        </authorList>
    </citation>
    <scope>NUCLEOTIDE SEQUENCE</scope>
    <source>
        <strain evidence="3">SE15195</strain>
    </source>
</reference>
<name>A0A9Q9B443_9PEZI</name>
<protein>
    <submittedName>
        <fullName evidence="3">Uncharacterized protein</fullName>
    </submittedName>
</protein>